<feature type="transmembrane region" description="Helical" evidence="5">
    <location>
        <begin position="33"/>
        <end position="52"/>
    </location>
</feature>
<feature type="transmembrane region" description="Helical" evidence="5">
    <location>
        <begin position="198"/>
        <end position="216"/>
    </location>
</feature>
<proteinExistence type="predicted"/>
<feature type="transmembrane region" description="Helical" evidence="5">
    <location>
        <begin position="228"/>
        <end position="248"/>
    </location>
</feature>
<keyword evidence="7" id="KW-1185">Reference proteome</keyword>
<dbReference type="Pfam" id="PF02535">
    <property type="entry name" value="Zip"/>
    <property type="match status" value="2"/>
</dbReference>
<dbReference type="RefSeq" id="WP_189433361.1">
    <property type="nucleotide sequence ID" value="NZ_BNAO01000006.1"/>
</dbReference>
<keyword evidence="4 5" id="KW-0472">Membrane</keyword>
<keyword evidence="2 5" id="KW-0812">Transmembrane</keyword>
<keyword evidence="3 5" id="KW-1133">Transmembrane helix</keyword>
<dbReference type="EMBL" id="BNAO01000006">
    <property type="protein sequence ID" value="GHG72640.1"/>
    <property type="molecule type" value="Genomic_DNA"/>
</dbReference>
<accession>A0ABQ3KZL4</accession>
<feature type="transmembrane region" description="Helical" evidence="5">
    <location>
        <begin position="58"/>
        <end position="82"/>
    </location>
</feature>
<evidence type="ECO:0000313" key="6">
    <source>
        <dbReference type="EMBL" id="GHG72640.1"/>
    </source>
</evidence>
<evidence type="ECO:0000256" key="1">
    <source>
        <dbReference type="ARBA" id="ARBA00004141"/>
    </source>
</evidence>
<reference evidence="7" key="1">
    <citation type="journal article" date="2019" name="Int. J. Syst. Evol. Microbiol.">
        <title>The Global Catalogue of Microorganisms (GCM) 10K type strain sequencing project: providing services to taxonomists for standard genome sequencing and annotation.</title>
        <authorList>
            <consortium name="The Broad Institute Genomics Platform"/>
            <consortium name="The Broad Institute Genome Sequencing Center for Infectious Disease"/>
            <person name="Wu L."/>
            <person name="Ma J."/>
        </authorList>
    </citation>
    <scope>NUCLEOTIDE SEQUENCE [LARGE SCALE GENOMIC DNA]</scope>
    <source>
        <strain evidence="7">CGMCC 1.7003</strain>
    </source>
</reference>
<evidence type="ECO:0000313" key="7">
    <source>
        <dbReference type="Proteomes" id="UP000659697"/>
    </source>
</evidence>
<name>A0ABQ3KZL4_9ALTE</name>
<gene>
    <name evidence="6" type="ORF">GCM10010919_25080</name>
</gene>
<comment type="subcellular location">
    <subcellularLocation>
        <location evidence="1">Membrane</location>
        <topology evidence="1">Multi-pass membrane protein</topology>
    </subcellularLocation>
</comment>
<evidence type="ECO:0000256" key="2">
    <source>
        <dbReference type="ARBA" id="ARBA00022692"/>
    </source>
</evidence>
<dbReference type="PANTHER" id="PTHR16950">
    <property type="entry name" value="ZINC TRANSPORTER SLC39A7 HISTIDINE-RICH MEMBRANE PROTEIN KE4"/>
    <property type="match status" value="1"/>
</dbReference>
<feature type="transmembrane region" description="Helical" evidence="5">
    <location>
        <begin position="172"/>
        <end position="192"/>
    </location>
</feature>
<comment type="caution">
    <text evidence="6">The sequence shown here is derived from an EMBL/GenBank/DDBJ whole genome shotgun (WGS) entry which is preliminary data.</text>
</comment>
<dbReference type="InterPro" id="IPR003689">
    <property type="entry name" value="ZIP"/>
</dbReference>
<evidence type="ECO:0000256" key="4">
    <source>
        <dbReference type="ARBA" id="ARBA00023136"/>
    </source>
</evidence>
<evidence type="ECO:0000256" key="3">
    <source>
        <dbReference type="ARBA" id="ARBA00022989"/>
    </source>
</evidence>
<dbReference type="Proteomes" id="UP000659697">
    <property type="component" value="Unassembled WGS sequence"/>
</dbReference>
<organism evidence="6 7">
    <name type="scientific">Alishewanella longhuensis</name>
    <dbReference type="NCBI Taxonomy" id="1091037"/>
    <lineage>
        <taxon>Bacteria</taxon>
        <taxon>Pseudomonadati</taxon>
        <taxon>Pseudomonadota</taxon>
        <taxon>Gammaproteobacteria</taxon>
        <taxon>Alteromonadales</taxon>
        <taxon>Alteromonadaceae</taxon>
        <taxon>Alishewanella</taxon>
    </lineage>
</organism>
<protein>
    <submittedName>
        <fullName evidence="6">ZIP family metal transporter</fullName>
    </submittedName>
</protein>
<sequence>MPLFSVMLACTLVCFVALTGGLLLAVMQRQLSFLIPWLVTLAIGVLLGDAFLHLLPEALALTSSIETLFGWLLFGLALFFVLEQGLHWHHHSLPHQAGEPMLQHFGWISLAGDALHNLIDGALIAASFLVDPLVGWTTTLAVLLHELPQEISDTAILVAAGATLKRAIKLNLMSAASVFIGALLVLLLGNYFSLPLGLLLAITAGGFIYIALSDLLPLIKAPKCGWQLIPQMAILCLGVLLIDSLHHLHWHSH</sequence>
<evidence type="ECO:0000256" key="5">
    <source>
        <dbReference type="SAM" id="Phobius"/>
    </source>
</evidence>
<feature type="transmembrane region" description="Helical" evidence="5">
    <location>
        <begin position="6"/>
        <end position="26"/>
    </location>
</feature>
<dbReference type="PANTHER" id="PTHR16950:SF16">
    <property type="entry name" value="ZINC TRANSPORTER ZIP13"/>
    <property type="match status" value="1"/>
</dbReference>